<evidence type="ECO:0000313" key="4">
    <source>
        <dbReference type="Proteomes" id="UP000057043"/>
    </source>
</evidence>
<proteinExistence type="predicted"/>
<gene>
    <name evidence="1" type="ORF">XD72_1189</name>
    <name evidence="2" type="ORF">XE07_1374</name>
</gene>
<dbReference type="EMBL" id="LGHB01000020">
    <property type="protein sequence ID" value="KUK96102.1"/>
    <property type="molecule type" value="Genomic_DNA"/>
</dbReference>
<evidence type="ECO:0000313" key="1">
    <source>
        <dbReference type="EMBL" id="KUK44444.1"/>
    </source>
</evidence>
<dbReference type="Proteomes" id="UP000057043">
    <property type="component" value="Unassembled WGS sequence"/>
</dbReference>
<evidence type="ECO:0000313" key="3">
    <source>
        <dbReference type="Proteomes" id="UP000053961"/>
    </source>
</evidence>
<dbReference type="Proteomes" id="UP000053961">
    <property type="component" value="Unassembled WGS sequence"/>
</dbReference>
<dbReference type="EMBL" id="LGFT01000025">
    <property type="protein sequence ID" value="KUK44444.1"/>
    <property type="molecule type" value="Genomic_DNA"/>
</dbReference>
<reference evidence="3 4" key="2">
    <citation type="journal article" date="2015" name="MBio">
        <title>Genome-Resolved Metagenomic Analysis Reveals Roles for Candidate Phyla and Other Microbial Community Members in Biogeochemical Transformations in Oil Reservoirs.</title>
        <authorList>
            <person name="Hu P."/>
            <person name="Tom L."/>
            <person name="Singh A."/>
            <person name="Thomas B.C."/>
            <person name="Baker B.J."/>
            <person name="Piceno Y.M."/>
            <person name="Andersen G.L."/>
            <person name="Banfield J.F."/>
        </authorList>
    </citation>
    <scope>NUCLEOTIDE SEQUENCE [LARGE SCALE GENOMIC DNA]</scope>
    <source>
        <strain evidence="1">57_489</strain>
    </source>
</reference>
<name>A0A101FUE3_9EURY</name>
<protein>
    <submittedName>
        <fullName evidence="1">Uncharacterized protein</fullName>
    </submittedName>
</protein>
<accession>A0A101FUE3</accession>
<reference evidence="2" key="1">
    <citation type="journal article" date="2015" name="MBio">
        <title>Genome-resolved metagenomic analysis reveals roles for candidate phyla and other microbial community members in biogeochemical transformations in oil reservoirs.</title>
        <authorList>
            <person name="Hu P."/>
            <person name="Tom L."/>
            <person name="Singh A."/>
            <person name="Thomas B.C."/>
            <person name="Baker B.J."/>
            <person name="Piceno Y.M."/>
            <person name="Andersen G.L."/>
            <person name="Banfield J.F."/>
        </authorList>
    </citation>
    <scope>NUCLEOTIDE SEQUENCE [LARGE SCALE GENOMIC DNA]</scope>
    <source>
        <strain evidence="2">56_747</strain>
    </source>
</reference>
<dbReference type="PATRIC" id="fig|301375.6.peg.455"/>
<evidence type="ECO:0000313" key="2">
    <source>
        <dbReference type="EMBL" id="KUK96102.1"/>
    </source>
</evidence>
<sequence length="95" mass="10598">MADGPVSIDLDLLEHSLVRSEIVPSRNTHMWNIYEIEICGLEGVIVSYEGVEPPVYAFSFCPDEDDGEGEIFFLMSSSFPEDVSYEVFDSVGVDL</sequence>
<dbReference type="AlphaFoldDB" id="A0A101FUE3"/>
<comment type="caution">
    <text evidence="1">The sequence shown here is derived from an EMBL/GenBank/DDBJ whole genome shotgun (WGS) entry which is preliminary data.</text>
</comment>
<organism evidence="1 4">
    <name type="scientific">Methanothrix harundinacea</name>
    <dbReference type="NCBI Taxonomy" id="301375"/>
    <lineage>
        <taxon>Archaea</taxon>
        <taxon>Methanobacteriati</taxon>
        <taxon>Methanobacteriota</taxon>
        <taxon>Stenosarchaea group</taxon>
        <taxon>Methanomicrobia</taxon>
        <taxon>Methanotrichales</taxon>
        <taxon>Methanotrichaceae</taxon>
        <taxon>Methanothrix</taxon>
    </lineage>
</organism>